<feature type="region of interest" description="Disordered" evidence="1">
    <location>
        <begin position="39"/>
        <end position="78"/>
    </location>
</feature>
<name>Q6MWC9_ORYSJ</name>
<feature type="chain" id="PRO_5004276835" evidence="2">
    <location>
        <begin position="19"/>
        <end position="183"/>
    </location>
</feature>
<accession>Q6MWC9</accession>
<evidence type="ECO:0000256" key="2">
    <source>
        <dbReference type="SAM" id="SignalP"/>
    </source>
</evidence>
<sequence length="183" mass="20075">MPRKIVLVLLFLLRMSERVTVMESISQIGRMSLRQKIASTVSGARQDAKREEAPSVRDDRGAGHGRDVESKTKDEVAPLSLSPMRVRPSGQMGHRTVIVLTGHQAVIVFTGHRAIIVPCRPKHGPLVMPCRAARRARCVGPGTAHVRAMPARPIYGLCRTVLSTVPGRRALGRLDKARPKSQL</sequence>
<dbReference type="EMBL" id="BX842606">
    <property type="protein sequence ID" value="CAE76016.1"/>
    <property type="molecule type" value="Genomic_DNA"/>
</dbReference>
<evidence type="ECO:0000313" key="3">
    <source>
        <dbReference type="EMBL" id="CAE76016.1"/>
    </source>
</evidence>
<organism evidence="3 4">
    <name type="scientific">Oryza sativa subsp. japonica</name>
    <name type="common">Rice</name>
    <dbReference type="NCBI Taxonomy" id="39947"/>
    <lineage>
        <taxon>Eukaryota</taxon>
        <taxon>Viridiplantae</taxon>
        <taxon>Streptophyta</taxon>
        <taxon>Embryophyta</taxon>
        <taxon>Tracheophyta</taxon>
        <taxon>Spermatophyta</taxon>
        <taxon>Magnoliopsida</taxon>
        <taxon>Liliopsida</taxon>
        <taxon>Poales</taxon>
        <taxon>Poaceae</taxon>
        <taxon>BOP clade</taxon>
        <taxon>Oryzoideae</taxon>
        <taxon>Oryzeae</taxon>
        <taxon>Oryzinae</taxon>
        <taxon>Oryza</taxon>
        <taxon>Oryza sativa</taxon>
    </lineage>
</organism>
<reference evidence="4" key="2">
    <citation type="journal article" date="2008" name="Nucleic Acids Res.">
        <title>The rice annotation project database (RAP-DB): 2008 update.</title>
        <authorList>
            <consortium name="The rice annotation project (RAP)"/>
        </authorList>
    </citation>
    <scope>GENOME REANNOTATION</scope>
    <source>
        <strain evidence="4">cv. Nipponbare</strain>
    </source>
</reference>
<dbReference type="Proteomes" id="UP000000763">
    <property type="component" value="Chromosome 4"/>
</dbReference>
<evidence type="ECO:0000313" key="4">
    <source>
        <dbReference type="Proteomes" id="UP000000763"/>
    </source>
</evidence>
<feature type="signal peptide" evidence="2">
    <location>
        <begin position="1"/>
        <end position="18"/>
    </location>
</feature>
<proteinExistence type="predicted"/>
<keyword evidence="2" id="KW-0732">Signal</keyword>
<gene>
    <name evidence="3" type="primary">B1292H11.2</name>
</gene>
<dbReference type="AlphaFoldDB" id="Q6MWC9"/>
<protein>
    <submittedName>
        <fullName evidence="3">B1292H11.2 protein</fullName>
    </submittedName>
</protein>
<reference evidence="4" key="1">
    <citation type="journal article" date="2005" name="Nature">
        <title>The map-based sequence of the rice genome.</title>
        <authorList>
            <consortium name="International rice genome sequencing project (IRGSP)"/>
            <person name="Matsumoto T."/>
            <person name="Wu J."/>
            <person name="Kanamori H."/>
            <person name="Katayose Y."/>
            <person name="Fujisawa M."/>
            <person name="Namiki N."/>
            <person name="Mizuno H."/>
            <person name="Yamamoto K."/>
            <person name="Antonio B.A."/>
            <person name="Baba T."/>
            <person name="Sakata K."/>
            <person name="Nagamura Y."/>
            <person name="Aoki H."/>
            <person name="Arikawa K."/>
            <person name="Arita K."/>
            <person name="Bito T."/>
            <person name="Chiden Y."/>
            <person name="Fujitsuka N."/>
            <person name="Fukunaka R."/>
            <person name="Hamada M."/>
            <person name="Harada C."/>
            <person name="Hayashi A."/>
            <person name="Hijishita S."/>
            <person name="Honda M."/>
            <person name="Hosokawa S."/>
            <person name="Ichikawa Y."/>
            <person name="Idonuma A."/>
            <person name="Iijima M."/>
            <person name="Ikeda M."/>
            <person name="Ikeno M."/>
            <person name="Ito K."/>
            <person name="Ito S."/>
            <person name="Ito T."/>
            <person name="Ito Y."/>
            <person name="Ito Y."/>
            <person name="Iwabuchi A."/>
            <person name="Kamiya K."/>
            <person name="Karasawa W."/>
            <person name="Kurita K."/>
            <person name="Katagiri S."/>
            <person name="Kikuta A."/>
            <person name="Kobayashi H."/>
            <person name="Kobayashi N."/>
            <person name="Machita K."/>
            <person name="Maehara T."/>
            <person name="Masukawa M."/>
            <person name="Mizubayashi T."/>
            <person name="Mukai Y."/>
            <person name="Nagasaki H."/>
            <person name="Nagata Y."/>
            <person name="Naito S."/>
            <person name="Nakashima M."/>
            <person name="Nakama Y."/>
            <person name="Nakamichi Y."/>
            <person name="Nakamura M."/>
            <person name="Meguro A."/>
            <person name="Negishi M."/>
            <person name="Ohta I."/>
            <person name="Ohta T."/>
            <person name="Okamoto M."/>
            <person name="Ono N."/>
            <person name="Saji S."/>
            <person name="Sakaguchi M."/>
            <person name="Sakai K."/>
            <person name="Shibata M."/>
            <person name="Shimokawa T."/>
            <person name="Song J."/>
            <person name="Takazaki Y."/>
            <person name="Terasawa K."/>
            <person name="Tsugane M."/>
            <person name="Tsuji K."/>
            <person name="Ueda S."/>
            <person name="Waki K."/>
            <person name="Yamagata H."/>
            <person name="Yamamoto M."/>
            <person name="Yamamoto S."/>
            <person name="Yamane H."/>
            <person name="Yoshiki S."/>
            <person name="Yoshihara R."/>
            <person name="Yukawa K."/>
            <person name="Zhong H."/>
            <person name="Yano M."/>
            <person name="Yuan Q."/>
            <person name="Ouyang S."/>
            <person name="Liu J."/>
            <person name="Jones K.M."/>
            <person name="Gansberger K."/>
            <person name="Moffat K."/>
            <person name="Hill J."/>
            <person name="Bera J."/>
            <person name="Fadrosh D."/>
            <person name="Jin S."/>
            <person name="Johri S."/>
            <person name="Kim M."/>
            <person name="Overton L."/>
            <person name="Reardon M."/>
            <person name="Tsitrin T."/>
            <person name="Vuong H."/>
            <person name="Weaver B."/>
            <person name="Ciecko A."/>
            <person name="Tallon L."/>
            <person name="Jackson J."/>
            <person name="Pai G."/>
            <person name="Aken S.V."/>
            <person name="Utterback T."/>
            <person name="Reidmuller S."/>
            <person name="Feldblyum T."/>
            <person name="Hsiao J."/>
            <person name="Zismann V."/>
            <person name="Iobst S."/>
            <person name="de Vazeille A.R."/>
            <person name="Buell C.R."/>
            <person name="Ying K."/>
            <person name="Li Y."/>
            <person name="Lu T."/>
            <person name="Huang Y."/>
            <person name="Zhao Q."/>
            <person name="Feng Q."/>
            <person name="Zhang L."/>
            <person name="Zhu J."/>
            <person name="Weng Q."/>
            <person name="Mu J."/>
            <person name="Lu Y."/>
            <person name="Fan D."/>
            <person name="Liu Y."/>
            <person name="Guan J."/>
            <person name="Zhang Y."/>
            <person name="Yu S."/>
            <person name="Liu X."/>
            <person name="Zhang Y."/>
            <person name="Hong G."/>
            <person name="Han B."/>
            <person name="Choisne N."/>
            <person name="Demange N."/>
            <person name="Orjeda G."/>
            <person name="Samain S."/>
            <person name="Cattolico L."/>
            <person name="Pelletier E."/>
            <person name="Couloux A."/>
            <person name="Segurens B."/>
            <person name="Wincker P."/>
            <person name="D'Hont A."/>
            <person name="Scarpelli C."/>
            <person name="Weissenbach J."/>
            <person name="Salanoubat M."/>
            <person name="Quetier F."/>
            <person name="Yu Y."/>
            <person name="Kim H.R."/>
            <person name="Rambo T."/>
            <person name="Currie J."/>
            <person name="Collura K."/>
            <person name="Luo M."/>
            <person name="Yang T."/>
            <person name="Ammiraju J.S.S."/>
            <person name="Engler F."/>
            <person name="Soderlund C."/>
            <person name="Wing R.A."/>
            <person name="Palmer L.E."/>
            <person name="de la Bastide M."/>
            <person name="Spiegel L."/>
            <person name="Nascimento L."/>
            <person name="Zutavern T."/>
            <person name="O'Shaughnessy A."/>
            <person name="Dike S."/>
            <person name="Dedhia N."/>
            <person name="Preston R."/>
            <person name="Balija V."/>
            <person name="McCombie W.R."/>
            <person name="Chow T."/>
            <person name="Chen H."/>
            <person name="Chung M."/>
            <person name="Chen C."/>
            <person name="Shaw J."/>
            <person name="Wu H."/>
            <person name="Hsiao K."/>
            <person name="Chao Y."/>
            <person name="Chu M."/>
            <person name="Cheng C."/>
            <person name="Hour A."/>
            <person name="Lee P."/>
            <person name="Lin S."/>
            <person name="Lin Y."/>
            <person name="Liou J."/>
            <person name="Liu S."/>
            <person name="Hsing Y."/>
            <person name="Raghuvanshi S."/>
            <person name="Mohanty A."/>
            <person name="Bharti A.K."/>
            <person name="Gaur A."/>
            <person name="Gupta V."/>
            <person name="Kumar D."/>
            <person name="Ravi V."/>
            <person name="Vij S."/>
            <person name="Kapur A."/>
            <person name="Khurana P."/>
            <person name="Khurana P."/>
            <person name="Khurana J.P."/>
            <person name="Tyagi A.K."/>
            <person name="Gaikwad K."/>
            <person name="Singh A."/>
            <person name="Dalal V."/>
            <person name="Srivastava S."/>
            <person name="Dixit A."/>
            <person name="Pal A.K."/>
            <person name="Ghazi I.A."/>
            <person name="Yadav M."/>
            <person name="Pandit A."/>
            <person name="Bhargava A."/>
            <person name="Sureshbabu K."/>
            <person name="Batra K."/>
            <person name="Sharma T.R."/>
            <person name="Mohapatra T."/>
            <person name="Singh N.K."/>
            <person name="Messing J."/>
            <person name="Nelson A.B."/>
            <person name="Fuks G."/>
            <person name="Kavchok S."/>
            <person name="Keizer G."/>
            <person name="Linton E."/>
            <person name="Llaca V."/>
            <person name="Song R."/>
            <person name="Tanyolac B."/>
            <person name="Young S."/>
            <person name="Ho-Il K."/>
            <person name="Hahn J.H."/>
            <person name="Sangsakoo G."/>
            <person name="Vanavichit A."/>
            <person name="de Mattos Luiz.A.T."/>
            <person name="Zimmer P.D."/>
            <person name="Malone G."/>
            <person name="Dellagostin O."/>
            <person name="de Oliveira A.C."/>
            <person name="Bevan M."/>
            <person name="Bancroft I."/>
            <person name="Minx P."/>
            <person name="Cordum H."/>
            <person name="Wilson R."/>
            <person name="Cheng Z."/>
            <person name="Jin W."/>
            <person name="Jiang J."/>
            <person name="Leong S.A."/>
            <person name="Iwama H."/>
            <person name="Gojobori T."/>
            <person name="Itoh T."/>
            <person name="Niimura Y."/>
            <person name="Fujii Y."/>
            <person name="Habara T."/>
            <person name="Sakai H."/>
            <person name="Sato Y."/>
            <person name="Wilson G."/>
            <person name="Kumar K."/>
            <person name="McCouch S."/>
            <person name="Juretic N."/>
            <person name="Hoen D."/>
            <person name="Wright S."/>
            <person name="Bruskiewich R."/>
            <person name="Bureau T."/>
            <person name="Miyao A."/>
            <person name="Hirochika H."/>
            <person name="Nishikawa T."/>
            <person name="Kadowaki K."/>
            <person name="Sugiura M."/>
            <person name="Burr B."/>
            <person name="Sasaki T."/>
        </authorList>
    </citation>
    <scope>NUCLEOTIDE SEQUENCE [LARGE SCALE GENOMIC DNA]</scope>
    <source>
        <strain evidence="4">cv. Nipponbare</strain>
    </source>
</reference>
<evidence type="ECO:0000256" key="1">
    <source>
        <dbReference type="SAM" id="MobiDB-lite"/>
    </source>
</evidence>
<feature type="compositionally biased region" description="Basic and acidic residues" evidence="1">
    <location>
        <begin position="46"/>
        <end position="76"/>
    </location>
</feature>